<organism evidence="1 2">
    <name type="scientific">Paucimonas lemoignei</name>
    <name type="common">Pseudomonas lemoignei</name>
    <dbReference type="NCBI Taxonomy" id="29443"/>
    <lineage>
        <taxon>Bacteria</taxon>
        <taxon>Pseudomonadati</taxon>
        <taxon>Pseudomonadota</taxon>
        <taxon>Betaproteobacteria</taxon>
        <taxon>Burkholderiales</taxon>
        <taxon>Burkholderiaceae</taxon>
        <taxon>Paucimonas</taxon>
    </lineage>
</organism>
<reference evidence="1 2" key="1">
    <citation type="submission" date="2019-03" db="EMBL/GenBank/DDBJ databases">
        <title>Genomic Encyclopedia of Type Strains, Phase IV (KMG-IV): sequencing the most valuable type-strain genomes for metagenomic binning, comparative biology and taxonomic classification.</title>
        <authorList>
            <person name="Goeker M."/>
        </authorList>
    </citation>
    <scope>NUCLEOTIDE SEQUENCE [LARGE SCALE GENOMIC DNA]</scope>
    <source>
        <strain evidence="1 2">DSM 7445</strain>
    </source>
</reference>
<dbReference type="SUPFAM" id="SSF161266">
    <property type="entry name" value="Gam-like"/>
    <property type="match status" value="1"/>
</dbReference>
<dbReference type="Proteomes" id="UP000295382">
    <property type="component" value="Unassembled WGS sequence"/>
</dbReference>
<dbReference type="OrthoDB" id="7061174at2"/>
<sequence length="173" mass="19268">MENLKEIERAALAYSIARNALSEQVNALHGEIEQIKRSKLGALRRAVERAAERQTELHDLVSHNRALFDKPKTRILHGVKVGYMKQPGVIEIADEAATLERLKKMFESDPATLQLLIKVTEKPIKDALAELSGDKLRKLGVRITDDSDKVVIKPADSEVDKVVDALLKGVVEE</sequence>
<gene>
    <name evidence="1" type="ORF">EDC30_102232</name>
</gene>
<dbReference type="GO" id="GO:0003690">
    <property type="term" value="F:double-stranded DNA binding"/>
    <property type="evidence" value="ECO:0007669"/>
    <property type="project" value="InterPro"/>
</dbReference>
<evidence type="ECO:0000313" key="2">
    <source>
        <dbReference type="Proteomes" id="UP000295382"/>
    </source>
</evidence>
<proteinExistence type="predicted"/>
<keyword evidence="2" id="KW-1185">Reference proteome</keyword>
<evidence type="ECO:0000313" key="1">
    <source>
        <dbReference type="EMBL" id="TCS38493.1"/>
    </source>
</evidence>
<dbReference type="Pfam" id="PF07352">
    <property type="entry name" value="Phage_Mu_Gam"/>
    <property type="match status" value="1"/>
</dbReference>
<protein>
    <submittedName>
        <fullName evidence="1">Uncharacterized protein</fullName>
    </submittedName>
</protein>
<comment type="caution">
    <text evidence="1">The sequence shown here is derived from an EMBL/GenBank/DDBJ whole genome shotgun (WGS) entry which is preliminary data.</text>
</comment>
<accession>A0A4R3I0J0</accession>
<dbReference type="RefSeq" id="WP_132257565.1">
    <property type="nucleotide sequence ID" value="NZ_SLZQ01000002.1"/>
</dbReference>
<dbReference type="AlphaFoldDB" id="A0A4R3I0J0"/>
<dbReference type="InterPro" id="IPR009951">
    <property type="entry name" value="Host-nuc_inhib_Gam"/>
</dbReference>
<dbReference type="GO" id="GO:0042262">
    <property type="term" value="P:DNA protection"/>
    <property type="evidence" value="ECO:0007669"/>
    <property type="project" value="InterPro"/>
</dbReference>
<name>A0A4R3I0J0_PAULE</name>
<dbReference type="EMBL" id="SLZQ01000002">
    <property type="protein sequence ID" value="TCS38493.1"/>
    <property type="molecule type" value="Genomic_DNA"/>
</dbReference>